<keyword evidence="1" id="KW-0862">Zinc</keyword>
<protein>
    <submittedName>
        <fullName evidence="4">TGT domain-containing protein</fullName>
    </submittedName>
</protein>
<proteinExistence type="predicted"/>
<dbReference type="Gene3D" id="3.20.20.105">
    <property type="entry name" value="Queuine tRNA-ribosyltransferase-like"/>
    <property type="match status" value="1"/>
</dbReference>
<dbReference type="InterPro" id="IPR002616">
    <property type="entry name" value="tRNA_ribo_trans-like"/>
</dbReference>
<dbReference type="GO" id="GO:0008479">
    <property type="term" value="F:tRNA-guanosine(34) queuine transglycosylase activity"/>
    <property type="evidence" value="ECO:0007669"/>
    <property type="project" value="TreeGrafter"/>
</dbReference>
<dbReference type="GO" id="GO:0006400">
    <property type="term" value="P:tRNA modification"/>
    <property type="evidence" value="ECO:0007669"/>
    <property type="project" value="InterPro"/>
</dbReference>
<dbReference type="AlphaFoldDB" id="A0A1I7WMJ0"/>
<evidence type="ECO:0000313" key="3">
    <source>
        <dbReference type="Proteomes" id="UP000095283"/>
    </source>
</evidence>
<dbReference type="PANTHER" id="PTHR43530">
    <property type="entry name" value="QUEUINE TRNA-RIBOSYLTRANSFERASE CATALYTIC SUBUNIT 1"/>
    <property type="match status" value="1"/>
</dbReference>
<dbReference type="WBParaSite" id="Hba_06349">
    <property type="protein sequence ID" value="Hba_06349"/>
    <property type="gene ID" value="Hba_06349"/>
</dbReference>
<evidence type="ECO:0000259" key="2">
    <source>
        <dbReference type="Pfam" id="PF01702"/>
    </source>
</evidence>
<dbReference type="Pfam" id="PF01702">
    <property type="entry name" value="TGT"/>
    <property type="match status" value="1"/>
</dbReference>
<name>A0A1I7WMJ0_HETBA</name>
<dbReference type="InterPro" id="IPR036511">
    <property type="entry name" value="TGT-like_sf"/>
</dbReference>
<evidence type="ECO:0000256" key="1">
    <source>
        <dbReference type="ARBA" id="ARBA00022833"/>
    </source>
</evidence>
<evidence type="ECO:0000313" key="4">
    <source>
        <dbReference type="WBParaSite" id="Hba_06349"/>
    </source>
</evidence>
<dbReference type="Proteomes" id="UP000095283">
    <property type="component" value="Unplaced"/>
</dbReference>
<dbReference type="SUPFAM" id="SSF51713">
    <property type="entry name" value="tRNA-guanine transglycosylase"/>
    <property type="match status" value="1"/>
</dbReference>
<sequence>MVMNKETVGCHLVSVHNIKHQLDLMQSVRDAIDADRVEQFLQEFLSQIYPEGNIPQWVKDAAEYMGYILHS</sequence>
<accession>A0A1I7WMJ0</accession>
<dbReference type="GO" id="GO:0005829">
    <property type="term" value="C:cytosol"/>
    <property type="evidence" value="ECO:0007669"/>
    <property type="project" value="TreeGrafter"/>
</dbReference>
<organism evidence="3 4">
    <name type="scientific">Heterorhabditis bacteriophora</name>
    <name type="common">Entomopathogenic nematode worm</name>
    <dbReference type="NCBI Taxonomy" id="37862"/>
    <lineage>
        <taxon>Eukaryota</taxon>
        <taxon>Metazoa</taxon>
        <taxon>Ecdysozoa</taxon>
        <taxon>Nematoda</taxon>
        <taxon>Chromadorea</taxon>
        <taxon>Rhabditida</taxon>
        <taxon>Rhabditina</taxon>
        <taxon>Rhabditomorpha</taxon>
        <taxon>Strongyloidea</taxon>
        <taxon>Heterorhabditidae</taxon>
        <taxon>Heterorhabditis</taxon>
    </lineage>
</organism>
<dbReference type="PANTHER" id="PTHR43530:SF1">
    <property type="entry name" value="QUEUINE TRNA-RIBOSYLTRANSFERASE CATALYTIC SUBUNIT 1"/>
    <property type="match status" value="1"/>
</dbReference>
<reference evidence="4" key="1">
    <citation type="submission" date="2016-11" db="UniProtKB">
        <authorList>
            <consortium name="WormBaseParasite"/>
        </authorList>
    </citation>
    <scope>IDENTIFICATION</scope>
</reference>
<keyword evidence="3" id="KW-1185">Reference proteome</keyword>
<feature type="domain" description="tRNA-guanine(15) transglycosylase-like" evidence="2">
    <location>
        <begin position="2"/>
        <end position="48"/>
    </location>
</feature>